<name>A0A816ANW9_ADIRI</name>
<organism evidence="2 3">
    <name type="scientific">Adineta ricciae</name>
    <name type="common">Rotifer</name>
    <dbReference type="NCBI Taxonomy" id="249248"/>
    <lineage>
        <taxon>Eukaryota</taxon>
        <taxon>Metazoa</taxon>
        <taxon>Spiralia</taxon>
        <taxon>Gnathifera</taxon>
        <taxon>Rotifera</taxon>
        <taxon>Eurotatoria</taxon>
        <taxon>Bdelloidea</taxon>
        <taxon>Adinetida</taxon>
        <taxon>Adinetidae</taxon>
        <taxon>Adineta</taxon>
    </lineage>
</organism>
<evidence type="ECO:0000256" key="1">
    <source>
        <dbReference type="SAM" id="Phobius"/>
    </source>
</evidence>
<reference evidence="2" key="1">
    <citation type="submission" date="2021-02" db="EMBL/GenBank/DDBJ databases">
        <authorList>
            <person name="Nowell W R."/>
        </authorList>
    </citation>
    <scope>NUCLEOTIDE SEQUENCE</scope>
</reference>
<sequence length="204" mass="24068">MVLVTLSIPRLVISYISKCLKSNNDSWLYLSGYFISFIPSIITTLIFILPSKFYKTELRNTIVHYQTKILRRFYQTNTLLCTIDIANLYTMISQIEGLSVEVIIRLARFFIKNKYFEYNGQYYHQIRGGGGAMGSPLTLTIANCYVFFFEQKIIRQIHNSFGLYYRFIDDVFIIINWPERHFKKQFDQLNTFDSNIKLLANINL</sequence>
<evidence type="ECO:0000313" key="3">
    <source>
        <dbReference type="Proteomes" id="UP000663828"/>
    </source>
</evidence>
<gene>
    <name evidence="2" type="ORF">XAT740_LOCUS47365</name>
</gene>
<keyword evidence="1" id="KW-0812">Transmembrane</keyword>
<dbReference type="PANTHER" id="PTHR21301">
    <property type="entry name" value="REVERSE TRANSCRIPTASE"/>
    <property type="match status" value="1"/>
</dbReference>
<dbReference type="Proteomes" id="UP000663828">
    <property type="component" value="Unassembled WGS sequence"/>
</dbReference>
<accession>A0A816ANW9</accession>
<evidence type="ECO:0008006" key="4">
    <source>
        <dbReference type="Google" id="ProtNLM"/>
    </source>
</evidence>
<evidence type="ECO:0000313" key="2">
    <source>
        <dbReference type="EMBL" id="CAF1598183.1"/>
    </source>
</evidence>
<protein>
    <recommendedName>
        <fullName evidence="4">Reverse transcriptase domain-containing protein</fullName>
    </recommendedName>
</protein>
<comment type="caution">
    <text evidence="2">The sequence shown here is derived from an EMBL/GenBank/DDBJ whole genome shotgun (WGS) entry which is preliminary data.</text>
</comment>
<keyword evidence="1" id="KW-1133">Transmembrane helix</keyword>
<keyword evidence="1" id="KW-0472">Membrane</keyword>
<dbReference type="AlphaFoldDB" id="A0A816ANW9"/>
<proteinExistence type="predicted"/>
<dbReference type="PANTHER" id="PTHR21301:SF12">
    <property type="match status" value="1"/>
</dbReference>
<keyword evidence="3" id="KW-1185">Reference proteome</keyword>
<dbReference type="EMBL" id="CAJNOR010006554">
    <property type="protein sequence ID" value="CAF1598183.1"/>
    <property type="molecule type" value="Genomic_DNA"/>
</dbReference>
<feature type="transmembrane region" description="Helical" evidence="1">
    <location>
        <begin position="27"/>
        <end position="49"/>
    </location>
</feature>